<dbReference type="Gene3D" id="2.40.50.140">
    <property type="entry name" value="Nucleic acid-binding proteins"/>
    <property type="match status" value="1"/>
</dbReference>
<dbReference type="Proteomes" id="UP000325780">
    <property type="component" value="Unassembled WGS sequence"/>
</dbReference>
<evidence type="ECO:0000313" key="3">
    <source>
        <dbReference type="Proteomes" id="UP000325780"/>
    </source>
</evidence>
<feature type="compositionally biased region" description="Low complexity" evidence="1">
    <location>
        <begin position="41"/>
        <end position="54"/>
    </location>
</feature>
<gene>
    <name evidence="2" type="ORF">BDV25DRAFT_124064</name>
</gene>
<name>A0A5N6TUA7_ASPAV</name>
<evidence type="ECO:0000313" key="2">
    <source>
        <dbReference type="EMBL" id="KAE8149671.1"/>
    </source>
</evidence>
<organism evidence="2 3">
    <name type="scientific">Aspergillus avenaceus</name>
    <dbReference type="NCBI Taxonomy" id="36643"/>
    <lineage>
        <taxon>Eukaryota</taxon>
        <taxon>Fungi</taxon>
        <taxon>Dikarya</taxon>
        <taxon>Ascomycota</taxon>
        <taxon>Pezizomycotina</taxon>
        <taxon>Eurotiomycetes</taxon>
        <taxon>Eurotiomycetidae</taxon>
        <taxon>Eurotiales</taxon>
        <taxon>Aspergillaceae</taxon>
        <taxon>Aspergillus</taxon>
        <taxon>Aspergillus subgen. Circumdati</taxon>
    </lineage>
</organism>
<proteinExistence type="predicted"/>
<feature type="region of interest" description="Disordered" evidence="1">
    <location>
        <begin position="21"/>
        <end position="58"/>
    </location>
</feature>
<sequence length="125" mass="14252">MHPFRPRWASQLTLVKPWPRTGLPLTASRRTQLTPASKHISATASTRNSSSAASPERAFRERLQEVQSVCPDPYPRFAPTHHSVSCSEFRSRYSHLENNETVENDSVIVCGRSRLSRLYLVLYLD</sequence>
<dbReference type="InterPro" id="IPR012340">
    <property type="entry name" value="NA-bd_OB-fold"/>
</dbReference>
<dbReference type="AlphaFoldDB" id="A0A5N6TUA7"/>
<dbReference type="EMBL" id="ML742116">
    <property type="protein sequence ID" value="KAE8149671.1"/>
    <property type="molecule type" value="Genomic_DNA"/>
</dbReference>
<reference evidence="2 3" key="1">
    <citation type="submission" date="2019-04" db="EMBL/GenBank/DDBJ databases">
        <title>Friends and foes A comparative genomics study of 23 Aspergillus species from section Flavi.</title>
        <authorList>
            <consortium name="DOE Joint Genome Institute"/>
            <person name="Kjaerbolling I."/>
            <person name="Vesth T."/>
            <person name="Frisvad J.C."/>
            <person name="Nybo J.L."/>
            <person name="Theobald S."/>
            <person name="Kildgaard S."/>
            <person name="Isbrandt T."/>
            <person name="Kuo A."/>
            <person name="Sato A."/>
            <person name="Lyhne E.K."/>
            <person name="Kogle M.E."/>
            <person name="Wiebenga A."/>
            <person name="Kun R.S."/>
            <person name="Lubbers R.J."/>
            <person name="Makela M.R."/>
            <person name="Barry K."/>
            <person name="Chovatia M."/>
            <person name="Clum A."/>
            <person name="Daum C."/>
            <person name="Haridas S."/>
            <person name="He G."/>
            <person name="LaButti K."/>
            <person name="Lipzen A."/>
            <person name="Mondo S."/>
            <person name="Riley R."/>
            <person name="Salamov A."/>
            <person name="Simmons B.A."/>
            <person name="Magnuson J.K."/>
            <person name="Henrissat B."/>
            <person name="Mortensen U.H."/>
            <person name="Larsen T.O."/>
            <person name="Devries R.P."/>
            <person name="Grigoriev I.V."/>
            <person name="Machida M."/>
            <person name="Baker S.E."/>
            <person name="Andersen M.R."/>
        </authorList>
    </citation>
    <scope>NUCLEOTIDE SEQUENCE [LARGE SCALE GENOMIC DNA]</scope>
    <source>
        <strain evidence="2 3">IBT 18842</strain>
    </source>
</reference>
<protein>
    <submittedName>
        <fullName evidence="2">Uncharacterized protein</fullName>
    </submittedName>
</protein>
<keyword evidence="3" id="KW-1185">Reference proteome</keyword>
<accession>A0A5N6TUA7</accession>
<evidence type="ECO:0000256" key="1">
    <source>
        <dbReference type="SAM" id="MobiDB-lite"/>
    </source>
</evidence>